<dbReference type="STRING" id="225164.V3ZKR9"/>
<dbReference type="Gene3D" id="1.25.40.20">
    <property type="entry name" value="Ankyrin repeat-containing domain"/>
    <property type="match status" value="2"/>
</dbReference>
<evidence type="ECO:0000256" key="3">
    <source>
        <dbReference type="PROSITE-ProRule" id="PRU00023"/>
    </source>
</evidence>
<feature type="repeat" description="ANK" evidence="3">
    <location>
        <begin position="101"/>
        <end position="132"/>
    </location>
</feature>
<keyword evidence="1" id="KW-0677">Repeat</keyword>
<evidence type="ECO:0000256" key="2">
    <source>
        <dbReference type="ARBA" id="ARBA00023043"/>
    </source>
</evidence>
<dbReference type="CTD" id="20231975"/>
<keyword evidence="5" id="KW-1185">Reference proteome</keyword>
<dbReference type="HOGENOM" id="CLU_000134_18_9_1"/>
<accession>V3ZKR9</accession>
<dbReference type="InterPro" id="IPR036770">
    <property type="entry name" value="Ankyrin_rpt-contain_sf"/>
</dbReference>
<dbReference type="SUPFAM" id="SSF48403">
    <property type="entry name" value="Ankyrin repeat"/>
    <property type="match status" value="1"/>
</dbReference>
<feature type="repeat" description="ANK" evidence="3">
    <location>
        <begin position="68"/>
        <end position="100"/>
    </location>
</feature>
<dbReference type="PANTHER" id="PTHR24171">
    <property type="entry name" value="ANKYRIN REPEAT DOMAIN-CONTAINING PROTEIN 39-RELATED"/>
    <property type="match status" value="1"/>
</dbReference>
<dbReference type="EMBL" id="KB202163">
    <property type="protein sequence ID" value="ESO91943.1"/>
    <property type="molecule type" value="Genomic_DNA"/>
</dbReference>
<dbReference type="PROSITE" id="PS50088">
    <property type="entry name" value="ANK_REPEAT"/>
    <property type="match status" value="3"/>
</dbReference>
<dbReference type="GeneID" id="20231975"/>
<feature type="repeat" description="ANK" evidence="3">
    <location>
        <begin position="1"/>
        <end position="24"/>
    </location>
</feature>
<dbReference type="PRINTS" id="PR01415">
    <property type="entry name" value="ANKYRIN"/>
</dbReference>
<dbReference type="PANTHER" id="PTHR24171:SF10">
    <property type="entry name" value="ANKYRIN REPEAT DOMAIN-CONTAINING PROTEIN 29-LIKE"/>
    <property type="match status" value="1"/>
</dbReference>
<feature type="non-terminal residue" evidence="4">
    <location>
        <position position="132"/>
    </location>
</feature>
<evidence type="ECO:0000256" key="1">
    <source>
        <dbReference type="ARBA" id="ARBA00022737"/>
    </source>
</evidence>
<dbReference type="OMA" id="LMISCRE"/>
<dbReference type="RefSeq" id="XP_009057256.1">
    <property type="nucleotide sequence ID" value="XM_009059008.1"/>
</dbReference>
<feature type="non-terminal residue" evidence="4">
    <location>
        <position position="1"/>
    </location>
</feature>
<evidence type="ECO:0000313" key="4">
    <source>
        <dbReference type="EMBL" id="ESO91943.1"/>
    </source>
</evidence>
<dbReference type="KEGG" id="lgi:LOTGIDRAFT_121483"/>
<sequence>GSTALYWAVRYGHTETVQILLTQGKANPHQTRKLGLVAPIVLASALGYNDIVKILLDNGAHVNHLIRGKEMPVHHAAREGHVDVLKTLINKGADFDKTDERGDTALLLGAKFGHPKVVQTLIQSGANMKQKN</sequence>
<proteinExistence type="predicted"/>
<dbReference type="AlphaFoldDB" id="V3ZKR9"/>
<dbReference type="Pfam" id="PF12796">
    <property type="entry name" value="Ank_2"/>
    <property type="match status" value="1"/>
</dbReference>
<name>V3ZKR9_LOTGI</name>
<dbReference type="Proteomes" id="UP000030746">
    <property type="component" value="Unassembled WGS sequence"/>
</dbReference>
<protein>
    <submittedName>
        <fullName evidence="4">Uncharacterized protein</fullName>
    </submittedName>
</protein>
<organism evidence="4 5">
    <name type="scientific">Lottia gigantea</name>
    <name type="common">Giant owl limpet</name>
    <dbReference type="NCBI Taxonomy" id="225164"/>
    <lineage>
        <taxon>Eukaryota</taxon>
        <taxon>Metazoa</taxon>
        <taxon>Spiralia</taxon>
        <taxon>Lophotrochozoa</taxon>
        <taxon>Mollusca</taxon>
        <taxon>Gastropoda</taxon>
        <taxon>Patellogastropoda</taxon>
        <taxon>Lottioidea</taxon>
        <taxon>Lottiidae</taxon>
        <taxon>Lottia</taxon>
    </lineage>
</organism>
<dbReference type="SMART" id="SM00248">
    <property type="entry name" value="ANK"/>
    <property type="match status" value="4"/>
</dbReference>
<keyword evidence="2 3" id="KW-0040">ANK repeat</keyword>
<gene>
    <name evidence="4" type="ORF">LOTGIDRAFT_121483</name>
</gene>
<evidence type="ECO:0000313" key="5">
    <source>
        <dbReference type="Proteomes" id="UP000030746"/>
    </source>
</evidence>
<dbReference type="OrthoDB" id="533508at2759"/>
<dbReference type="PROSITE" id="PS50297">
    <property type="entry name" value="ANK_REP_REGION"/>
    <property type="match status" value="3"/>
</dbReference>
<dbReference type="InterPro" id="IPR002110">
    <property type="entry name" value="Ankyrin_rpt"/>
</dbReference>
<dbReference type="Pfam" id="PF00023">
    <property type="entry name" value="Ank"/>
    <property type="match status" value="1"/>
</dbReference>
<reference evidence="4 5" key="1">
    <citation type="journal article" date="2013" name="Nature">
        <title>Insights into bilaterian evolution from three spiralian genomes.</title>
        <authorList>
            <person name="Simakov O."/>
            <person name="Marletaz F."/>
            <person name="Cho S.J."/>
            <person name="Edsinger-Gonzales E."/>
            <person name="Havlak P."/>
            <person name="Hellsten U."/>
            <person name="Kuo D.H."/>
            <person name="Larsson T."/>
            <person name="Lv J."/>
            <person name="Arendt D."/>
            <person name="Savage R."/>
            <person name="Osoegawa K."/>
            <person name="de Jong P."/>
            <person name="Grimwood J."/>
            <person name="Chapman J.A."/>
            <person name="Shapiro H."/>
            <person name="Aerts A."/>
            <person name="Otillar R.P."/>
            <person name="Terry A.Y."/>
            <person name="Boore J.L."/>
            <person name="Grigoriev I.V."/>
            <person name="Lindberg D.R."/>
            <person name="Seaver E.C."/>
            <person name="Weisblat D.A."/>
            <person name="Putnam N.H."/>
            <person name="Rokhsar D.S."/>
        </authorList>
    </citation>
    <scope>NUCLEOTIDE SEQUENCE [LARGE SCALE GENOMIC DNA]</scope>
</reference>